<dbReference type="GO" id="GO:0000779">
    <property type="term" value="C:condensed chromosome, centromeric region"/>
    <property type="evidence" value="ECO:0007669"/>
    <property type="project" value="TreeGrafter"/>
</dbReference>
<dbReference type="Pfam" id="PF20168">
    <property type="entry name" value="PDS5"/>
    <property type="match status" value="1"/>
</dbReference>
<keyword evidence="4" id="KW-1185">Reference proteome</keyword>
<gene>
    <name evidence="3" type="ORF">FKW44_025097</name>
</gene>
<keyword evidence="1" id="KW-0226">DNA condensation</keyword>
<dbReference type="Pfam" id="PF12922">
    <property type="entry name" value="Cnd1_N"/>
    <property type="match status" value="1"/>
</dbReference>
<dbReference type="GO" id="GO:0042393">
    <property type="term" value="F:histone binding"/>
    <property type="evidence" value="ECO:0007669"/>
    <property type="project" value="TreeGrafter"/>
</dbReference>
<dbReference type="Gene3D" id="1.25.10.10">
    <property type="entry name" value="Leucine-rich Repeat Variant"/>
    <property type="match status" value="1"/>
</dbReference>
<dbReference type="GO" id="GO:0007076">
    <property type="term" value="P:mitotic chromosome condensation"/>
    <property type="evidence" value="ECO:0007669"/>
    <property type="project" value="InterPro"/>
</dbReference>
<sequence>MKMIVYLITQLSELLERESIERQSLLTGKKKKDSEESISWEESRLKTLHFMYIILQLSLHRVFDPPVAEEDFINCFANAAFRTLENPIMAHVRYKNVRLSVYQILGSLNARFDYSLSCSFNLVQELKLFEHMVSPLAEAVEVFFREYGCRSIVMEVIQEISRLDSKELSRDASATKSYSSFLLEITERLPDSVKPSLSLLIHHLDGESYMMRKCILNILGEIVMRVLSKEDLDDISKENRSQFLEYLEDYIHDSNAHVRSSVLAMWSKLCVAKAIPLSRQNSVLKRTLGRLQDKSSNVRKQAVTLLTSLLQCNPYTFSLPIEELESQLSEENKKYEELEAAASKGQDIKKWDDEAIARSHRWDIYDDEDFDEDEDIYGGIKSFFEVSPLPGPEDESLGKQRILVAYLKDSVSFGRLMNDSLPCMCQLLASKQVSDILEAIDFFVTAFEFGLLNAMMGVRRMLSLIWSQEAVVKDAVVKAYKRLFIDVGSSSGGSLQVVKNLIVLVRGATLGECASLEALVGLLVDSRDIQKDCYTILWQIFTHVMPDTSEESACDALLLIGMIALKEPSVVSSNIPILVEHAFGPRGHKSFRLVTEACKALMKIVPPFKSDSLETPHRFDEDDPLFESLHKILVQGMSSKERFDYIPMAKAAITVIYDLSEHPDRRMGMIAKELMIGKELIG</sequence>
<proteinExistence type="predicted"/>
<dbReference type="AlphaFoldDB" id="A0A7T8JSA1"/>
<dbReference type="GO" id="GO:0000796">
    <property type="term" value="C:condensin complex"/>
    <property type="evidence" value="ECO:0007669"/>
    <property type="project" value="TreeGrafter"/>
</dbReference>
<dbReference type="InterPro" id="IPR011989">
    <property type="entry name" value="ARM-like"/>
</dbReference>
<dbReference type="OrthoDB" id="436262at2759"/>
<evidence type="ECO:0000313" key="3">
    <source>
        <dbReference type="EMBL" id="QQP31485.1"/>
    </source>
</evidence>
<dbReference type="PANTHER" id="PTHR14222:SF2">
    <property type="entry name" value="CONDENSIN COMPLEX SUBUNIT 1"/>
    <property type="match status" value="1"/>
</dbReference>
<organism evidence="3 4">
    <name type="scientific">Caligus rogercresseyi</name>
    <name type="common">Sea louse</name>
    <dbReference type="NCBI Taxonomy" id="217165"/>
    <lineage>
        <taxon>Eukaryota</taxon>
        <taxon>Metazoa</taxon>
        <taxon>Ecdysozoa</taxon>
        <taxon>Arthropoda</taxon>
        <taxon>Crustacea</taxon>
        <taxon>Multicrustacea</taxon>
        <taxon>Hexanauplia</taxon>
        <taxon>Copepoda</taxon>
        <taxon>Siphonostomatoida</taxon>
        <taxon>Caligidae</taxon>
        <taxon>Caligus</taxon>
    </lineage>
</organism>
<reference evidence="4" key="1">
    <citation type="submission" date="2021-01" db="EMBL/GenBank/DDBJ databases">
        <title>Caligus Genome Assembly.</title>
        <authorList>
            <person name="Gallardo-Escarate C."/>
        </authorList>
    </citation>
    <scope>NUCLEOTIDE SEQUENCE [LARGE SCALE GENOMIC DNA]</scope>
</reference>
<name>A0A7T8JSA1_CALRO</name>
<dbReference type="InterPro" id="IPR024324">
    <property type="entry name" value="Condensin_cplx_su1_N"/>
</dbReference>
<dbReference type="InterPro" id="IPR026971">
    <property type="entry name" value="CND1/NCAPD3"/>
</dbReference>
<dbReference type="InterPro" id="IPR016024">
    <property type="entry name" value="ARM-type_fold"/>
</dbReference>
<dbReference type="PANTHER" id="PTHR14222">
    <property type="entry name" value="CONDENSIN"/>
    <property type="match status" value="1"/>
</dbReference>
<protein>
    <recommendedName>
        <fullName evidence="2">Condensin complex subunit 1 N-terminal domain-containing protein</fullName>
    </recommendedName>
</protein>
<evidence type="ECO:0000313" key="4">
    <source>
        <dbReference type="Proteomes" id="UP000595437"/>
    </source>
</evidence>
<accession>A0A7T8JSA1</accession>
<evidence type="ECO:0000256" key="1">
    <source>
        <dbReference type="ARBA" id="ARBA00023067"/>
    </source>
</evidence>
<dbReference type="Proteomes" id="UP000595437">
    <property type="component" value="Chromosome 21"/>
</dbReference>
<feature type="domain" description="Condensin complex subunit 1 N-terminal" evidence="2">
    <location>
        <begin position="1"/>
        <end position="116"/>
    </location>
</feature>
<dbReference type="GO" id="GO:0010032">
    <property type="term" value="P:meiotic chromosome condensation"/>
    <property type="evidence" value="ECO:0007669"/>
    <property type="project" value="TreeGrafter"/>
</dbReference>
<dbReference type="SUPFAM" id="SSF48371">
    <property type="entry name" value="ARM repeat"/>
    <property type="match status" value="1"/>
</dbReference>
<dbReference type="EMBL" id="CP045910">
    <property type="protein sequence ID" value="QQP31485.1"/>
    <property type="molecule type" value="Genomic_DNA"/>
</dbReference>
<evidence type="ECO:0000259" key="2">
    <source>
        <dbReference type="Pfam" id="PF12922"/>
    </source>
</evidence>